<dbReference type="PANTHER" id="PTHR43181">
    <property type="entry name" value="2-C-METHYL-D-ERYTHRITOL 2,4-CYCLODIPHOSPHATE SYNTHASE, CHLOROPLASTIC"/>
    <property type="match status" value="1"/>
</dbReference>
<dbReference type="FunFam" id="3.90.550.10:FF:000003">
    <property type="entry name" value="2-C-methyl-D-erythritol 4-phosphate cytidylyltransferase"/>
    <property type="match status" value="1"/>
</dbReference>
<keyword evidence="13" id="KW-0511">Multifunctional enzyme</keyword>
<dbReference type="InterPro" id="IPR018294">
    <property type="entry name" value="ISPD_synthase_CS"/>
</dbReference>
<keyword evidence="8" id="KW-0808">Transferase</keyword>
<evidence type="ECO:0000256" key="11">
    <source>
        <dbReference type="ARBA" id="ARBA00023229"/>
    </source>
</evidence>
<evidence type="ECO:0000256" key="10">
    <source>
        <dbReference type="ARBA" id="ARBA00022723"/>
    </source>
</evidence>
<dbReference type="HAMAP" id="MF_01520">
    <property type="entry name" value="IspDF"/>
    <property type="match status" value="1"/>
</dbReference>
<dbReference type="NCBIfam" id="TIGR00453">
    <property type="entry name" value="ispD"/>
    <property type="match status" value="1"/>
</dbReference>
<dbReference type="InterPro" id="IPR003526">
    <property type="entry name" value="MECDP_synthase"/>
</dbReference>
<dbReference type="Gene3D" id="3.90.550.10">
    <property type="entry name" value="Spore Coat Polysaccharide Biosynthesis Protein SpsA, Chain A"/>
    <property type="match status" value="1"/>
</dbReference>
<dbReference type="PROSITE" id="PS01295">
    <property type="entry name" value="ISPD"/>
    <property type="match status" value="1"/>
</dbReference>
<dbReference type="CDD" id="cd00554">
    <property type="entry name" value="MECDP_synthase"/>
    <property type="match status" value="1"/>
</dbReference>
<comment type="cofactor">
    <cofactor evidence="2">
        <name>a divalent metal cation</name>
        <dbReference type="ChEBI" id="CHEBI:60240"/>
    </cofactor>
</comment>
<keyword evidence="17" id="KW-1185">Reference proteome</keyword>
<evidence type="ECO:0000256" key="4">
    <source>
        <dbReference type="ARBA" id="ARBA00004787"/>
    </source>
</evidence>
<dbReference type="PROSITE" id="PS01350">
    <property type="entry name" value="ISPF"/>
    <property type="match status" value="1"/>
</dbReference>
<dbReference type="EC" id="4.6.1.12" evidence="7"/>
<evidence type="ECO:0000256" key="2">
    <source>
        <dbReference type="ARBA" id="ARBA00001968"/>
    </source>
</evidence>
<dbReference type="Pfam" id="PF01128">
    <property type="entry name" value="IspD"/>
    <property type="match status" value="1"/>
</dbReference>
<evidence type="ECO:0000256" key="5">
    <source>
        <dbReference type="ARBA" id="ARBA00009789"/>
    </source>
</evidence>
<dbReference type="GO" id="GO:0016114">
    <property type="term" value="P:terpenoid biosynthetic process"/>
    <property type="evidence" value="ECO:0007669"/>
    <property type="project" value="InterPro"/>
</dbReference>
<gene>
    <name evidence="16" type="ORF">GBAR_LOCUS17038</name>
</gene>
<evidence type="ECO:0000256" key="13">
    <source>
        <dbReference type="ARBA" id="ARBA00023268"/>
    </source>
</evidence>
<organism evidence="16 17">
    <name type="scientific">Geodia barretti</name>
    <name type="common">Barrett's horny sponge</name>
    <dbReference type="NCBI Taxonomy" id="519541"/>
    <lineage>
        <taxon>Eukaryota</taxon>
        <taxon>Metazoa</taxon>
        <taxon>Porifera</taxon>
        <taxon>Demospongiae</taxon>
        <taxon>Heteroscleromorpha</taxon>
        <taxon>Tetractinellida</taxon>
        <taxon>Astrophorina</taxon>
        <taxon>Geodiidae</taxon>
        <taxon>Geodia</taxon>
    </lineage>
</organism>
<keyword evidence="12" id="KW-0456">Lyase</keyword>
<protein>
    <recommendedName>
        <fullName evidence="14">2-C-methyl-D-erythritol 4-phosphate cytidylyltransferase, chloroplastic</fullName>
        <ecNumber evidence="6">2.7.7.60</ecNumber>
        <ecNumber evidence="7">4.6.1.12</ecNumber>
    </recommendedName>
</protein>
<evidence type="ECO:0000256" key="8">
    <source>
        <dbReference type="ARBA" id="ARBA00022679"/>
    </source>
</evidence>
<evidence type="ECO:0000256" key="6">
    <source>
        <dbReference type="ARBA" id="ARBA00012526"/>
    </source>
</evidence>
<dbReference type="Proteomes" id="UP001174909">
    <property type="component" value="Unassembled WGS sequence"/>
</dbReference>
<dbReference type="HAMAP" id="MF_00108">
    <property type="entry name" value="IspD"/>
    <property type="match status" value="1"/>
</dbReference>
<dbReference type="InterPro" id="IPR029044">
    <property type="entry name" value="Nucleotide-diphossugar_trans"/>
</dbReference>
<evidence type="ECO:0000256" key="12">
    <source>
        <dbReference type="ARBA" id="ARBA00023239"/>
    </source>
</evidence>
<dbReference type="InterPro" id="IPR026596">
    <property type="entry name" value="IspD/F"/>
</dbReference>
<evidence type="ECO:0000313" key="16">
    <source>
        <dbReference type="EMBL" id="CAI8030074.1"/>
    </source>
</evidence>
<dbReference type="GO" id="GO:0008685">
    <property type="term" value="F:2-C-methyl-D-erythritol 2,4-cyclodiphosphate synthase activity"/>
    <property type="evidence" value="ECO:0007669"/>
    <property type="project" value="UniProtKB-EC"/>
</dbReference>
<dbReference type="EC" id="2.7.7.60" evidence="6"/>
<keyword evidence="11" id="KW-0414">Isoprene biosynthesis</keyword>
<feature type="domain" description="2-C-methyl-D-erythritol 2,4-cyclodiphosphate synthase" evidence="15">
    <location>
        <begin position="215"/>
        <end position="367"/>
    </location>
</feature>
<dbReference type="NCBIfam" id="TIGR00151">
    <property type="entry name" value="ispF"/>
    <property type="match status" value="1"/>
</dbReference>
<comment type="catalytic activity">
    <reaction evidence="1">
        <text>4-CDP-2-C-methyl-D-erythritol 2-phosphate = 2-C-methyl-D-erythritol 2,4-cyclic diphosphate + CMP</text>
        <dbReference type="Rhea" id="RHEA:23864"/>
        <dbReference type="ChEBI" id="CHEBI:57919"/>
        <dbReference type="ChEBI" id="CHEBI:58483"/>
        <dbReference type="ChEBI" id="CHEBI:60377"/>
        <dbReference type="EC" id="4.6.1.12"/>
    </reaction>
</comment>
<dbReference type="InterPro" id="IPR001228">
    <property type="entry name" value="IspD"/>
</dbReference>
<comment type="pathway">
    <text evidence="4">Isoprenoid biosynthesis; isopentenyl diphosphate biosynthesis via DXP pathway; isopentenyl diphosphate from 1-deoxy-D-xylulose 5-phosphate: step 2/6.</text>
</comment>
<dbReference type="Gene3D" id="3.30.1330.50">
    <property type="entry name" value="2-C-methyl-D-erythritol 2,4-cyclodiphosphate synthase"/>
    <property type="match status" value="1"/>
</dbReference>
<evidence type="ECO:0000256" key="14">
    <source>
        <dbReference type="ARBA" id="ARBA00069967"/>
    </source>
</evidence>
<keyword evidence="9" id="KW-0548">Nucleotidyltransferase</keyword>
<dbReference type="AlphaFoldDB" id="A0AA35SI70"/>
<dbReference type="HAMAP" id="MF_00107">
    <property type="entry name" value="IspF"/>
    <property type="match status" value="1"/>
</dbReference>
<evidence type="ECO:0000256" key="3">
    <source>
        <dbReference type="ARBA" id="ARBA00004709"/>
    </source>
</evidence>
<name>A0AA35SI70_GEOBA</name>
<dbReference type="Pfam" id="PF02542">
    <property type="entry name" value="YgbB"/>
    <property type="match status" value="1"/>
</dbReference>
<evidence type="ECO:0000313" key="17">
    <source>
        <dbReference type="Proteomes" id="UP001174909"/>
    </source>
</evidence>
<comment type="similarity">
    <text evidence="5">Belongs to the IspD/TarI cytidylyltransferase family. IspD subfamily.</text>
</comment>
<sequence>MGGVDKTFAPLLGIPLIAHTLGRFESSPVIGEIVLVLAPDSVEHGRTLVAERGYKKVTQVCAGGERRQDSVRHGLHALTPCDLVMVHDGARPCVDSAMLERAARTAGEHGATVAGMPVKDTIKRVAADLVIEDTPERALLWQAQTPQVFGYDLLVEAHRVIEGDFTDDAAMVESLGNRVRMFEGSYENIKVTTASDLVIAEAFLEQLGLPQSHTRVGIGFDSHPLVPDRRLVLGGVEIPHDHGLEGHSDGDVLVHALMDSLLGAANLGDKGIHFPSSDPRYRDISSLLLLERVATLVKDAGWRVSNVDATMLAQTPRLGPFIQAMRERSATALGISPDRVSIKATTTDHLGFVGRSEGIAVCAVACIVSNGPGAN</sequence>
<dbReference type="GO" id="GO:0050518">
    <property type="term" value="F:2-C-methyl-D-erythritol 4-phosphate cytidylyltransferase activity"/>
    <property type="evidence" value="ECO:0007669"/>
    <property type="project" value="UniProtKB-EC"/>
</dbReference>
<dbReference type="CDD" id="cd02516">
    <property type="entry name" value="CDP-ME_synthetase"/>
    <property type="match status" value="1"/>
</dbReference>
<keyword evidence="10" id="KW-0479">Metal-binding</keyword>
<dbReference type="InterPro" id="IPR034683">
    <property type="entry name" value="IspD/TarI"/>
</dbReference>
<dbReference type="GO" id="GO:0046872">
    <property type="term" value="F:metal ion binding"/>
    <property type="evidence" value="ECO:0007669"/>
    <property type="project" value="UniProtKB-KW"/>
</dbReference>
<dbReference type="InterPro" id="IPR036571">
    <property type="entry name" value="MECDP_synthase_sf"/>
</dbReference>
<comment type="pathway">
    <text evidence="3">Isoprenoid biosynthesis; isopentenyl diphosphate biosynthesis via DXP pathway; isopentenyl diphosphate from 1-deoxy-D-xylulose 5-phosphate: step 4/6.</text>
</comment>
<dbReference type="EMBL" id="CASHTH010002456">
    <property type="protein sequence ID" value="CAI8030074.1"/>
    <property type="molecule type" value="Genomic_DNA"/>
</dbReference>
<reference evidence="16" key="1">
    <citation type="submission" date="2023-03" db="EMBL/GenBank/DDBJ databases">
        <authorList>
            <person name="Steffen K."/>
            <person name="Cardenas P."/>
        </authorList>
    </citation>
    <scope>NUCLEOTIDE SEQUENCE</scope>
</reference>
<evidence type="ECO:0000259" key="15">
    <source>
        <dbReference type="Pfam" id="PF02542"/>
    </source>
</evidence>
<evidence type="ECO:0000256" key="9">
    <source>
        <dbReference type="ARBA" id="ARBA00022695"/>
    </source>
</evidence>
<dbReference type="PANTHER" id="PTHR43181:SF1">
    <property type="entry name" value="2-C-METHYL-D-ERYTHRITOL 2,4-CYCLODIPHOSPHATE SYNTHASE, CHLOROPLASTIC"/>
    <property type="match status" value="1"/>
</dbReference>
<dbReference type="SUPFAM" id="SSF53448">
    <property type="entry name" value="Nucleotide-diphospho-sugar transferases"/>
    <property type="match status" value="1"/>
</dbReference>
<dbReference type="SUPFAM" id="SSF69765">
    <property type="entry name" value="IpsF-like"/>
    <property type="match status" value="1"/>
</dbReference>
<proteinExistence type="inferred from homology"/>
<evidence type="ECO:0000256" key="7">
    <source>
        <dbReference type="ARBA" id="ARBA00012579"/>
    </source>
</evidence>
<evidence type="ECO:0000256" key="1">
    <source>
        <dbReference type="ARBA" id="ARBA00000200"/>
    </source>
</evidence>
<dbReference type="InterPro" id="IPR020555">
    <property type="entry name" value="MECDP_synthase_CS"/>
</dbReference>
<comment type="caution">
    <text evidence="16">The sequence shown here is derived from an EMBL/GenBank/DDBJ whole genome shotgun (WGS) entry which is preliminary data.</text>
</comment>
<accession>A0AA35SI70</accession>